<proteinExistence type="predicted"/>
<sequence length="86" mass="8656">MSSTVTTATTVTRRGISMLRAVAAGRGRLTCSSEPDLFVDGLPCSDQFTAHALAHAGLLRASEPGPLGQPVPAVLTPAGEALLAAA</sequence>
<keyword evidence="2" id="KW-1185">Reference proteome</keyword>
<name>A0ABW5H9W4_9PSEU</name>
<evidence type="ECO:0000313" key="1">
    <source>
        <dbReference type="EMBL" id="MFD2469730.1"/>
    </source>
</evidence>
<gene>
    <name evidence="1" type="ORF">ACFSVL_20260</name>
</gene>
<evidence type="ECO:0008006" key="3">
    <source>
        <dbReference type="Google" id="ProtNLM"/>
    </source>
</evidence>
<dbReference type="Proteomes" id="UP001597483">
    <property type="component" value="Unassembled WGS sequence"/>
</dbReference>
<reference evidence="2" key="1">
    <citation type="journal article" date="2019" name="Int. J. Syst. Evol. Microbiol.">
        <title>The Global Catalogue of Microorganisms (GCM) 10K type strain sequencing project: providing services to taxonomists for standard genome sequencing and annotation.</title>
        <authorList>
            <consortium name="The Broad Institute Genomics Platform"/>
            <consortium name="The Broad Institute Genome Sequencing Center for Infectious Disease"/>
            <person name="Wu L."/>
            <person name="Ma J."/>
        </authorList>
    </citation>
    <scope>NUCLEOTIDE SEQUENCE [LARGE SCALE GENOMIC DNA]</scope>
    <source>
        <strain evidence="2">CGMCC 4.7641</strain>
    </source>
</reference>
<comment type="caution">
    <text evidence="1">The sequence shown here is derived from an EMBL/GenBank/DDBJ whole genome shotgun (WGS) entry which is preliminary data.</text>
</comment>
<protein>
    <recommendedName>
        <fullName evidence="3">MarR family transcriptional regulator</fullName>
    </recommendedName>
</protein>
<dbReference type="RefSeq" id="WP_378306340.1">
    <property type="nucleotide sequence ID" value="NZ_JBHUKS010000014.1"/>
</dbReference>
<organism evidence="1 2">
    <name type="scientific">Amycolatopsis silviterrae</name>
    <dbReference type="NCBI Taxonomy" id="1656914"/>
    <lineage>
        <taxon>Bacteria</taxon>
        <taxon>Bacillati</taxon>
        <taxon>Actinomycetota</taxon>
        <taxon>Actinomycetes</taxon>
        <taxon>Pseudonocardiales</taxon>
        <taxon>Pseudonocardiaceae</taxon>
        <taxon>Amycolatopsis</taxon>
    </lineage>
</organism>
<accession>A0ABW5H9W4</accession>
<evidence type="ECO:0000313" key="2">
    <source>
        <dbReference type="Proteomes" id="UP001597483"/>
    </source>
</evidence>
<dbReference type="EMBL" id="JBHUKS010000014">
    <property type="protein sequence ID" value="MFD2469730.1"/>
    <property type="molecule type" value="Genomic_DNA"/>
</dbReference>